<dbReference type="SUPFAM" id="SSF54695">
    <property type="entry name" value="POZ domain"/>
    <property type="match status" value="1"/>
</dbReference>
<reference evidence="2 3" key="1">
    <citation type="submission" date="2022-01" db="EMBL/GenBank/DDBJ databases">
        <title>A chromosomal length assembly of Cordylochernes scorpioides.</title>
        <authorList>
            <person name="Zeh D."/>
            <person name="Zeh J."/>
        </authorList>
    </citation>
    <scope>NUCLEOTIDE SEQUENCE [LARGE SCALE GENOMIC DNA]</scope>
    <source>
        <strain evidence="2">IN4F17</strain>
        <tissue evidence="2">Whole Body</tissue>
    </source>
</reference>
<gene>
    <name evidence="2" type="ORF">LAZ67_1004549</name>
</gene>
<protein>
    <submittedName>
        <fullName evidence="2">ANKFY1</fullName>
    </submittedName>
</protein>
<sequence length="125" mass="14070">MMMMMCVCSDLIIHLDGTSLRAHKFVLEARSSKWGVLSLPEVDSLDLTGDFPLLPSWWLVCSNSTVLVERTKAVDVLLPDVPQEIGSLLFKWVYTDKLPPSLPDSTLLRLMALGRRFSLSHLISR</sequence>
<feature type="domain" description="BTB" evidence="1">
    <location>
        <begin position="9"/>
        <end position="102"/>
    </location>
</feature>
<proteinExistence type="predicted"/>
<keyword evidence="3" id="KW-1185">Reference proteome</keyword>
<dbReference type="InterPro" id="IPR000210">
    <property type="entry name" value="BTB/POZ_dom"/>
</dbReference>
<dbReference type="PROSITE" id="PS50097">
    <property type="entry name" value="BTB"/>
    <property type="match status" value="1"/>
</dbReference>
<organism evidence="2 3">
    <name type="scientific">Cordylochernes scorpioides</name>
    <dbReference type="NCBI Taxonomy" id="51811"/>
    <lineage>
        <taxon>Eukaryota</taxon>
        <taxon>Metazoa</taxon>
        <taxon>Ecdysozoa</taxon>
        <taxon>Arthropoda</taxon>
        <taxon>Chelicerata</taxon>
        <taxon>Arachnida</taxon>
        <taxon>Pseudoscorpiones</taxon>
        <taxon>Cheliferoidea</taxon>
        <taxon>Chernetidae</taxon>
        <taxon>Cordylochernes</taxon>
    </lineage>
</organism>
<name>A0ABY6JZ98_9ARAC</name>
<dbReference type="InterPro" id="IPR011333">
    <property type="entry name" value="SKP1/BTB/POZ_sf"/>
</dbReference>
<dbReference type="EMBL" id="CP092863">
    <property type="protein sequence ID" value="UYV61359.1"/>
    <property type="molecule type" value="Genomic_DNA"/>
</dbReference>
<evidence type="ECO:0000259" key="1">
    <source>
        <dbReference type="PROSITE" id="PS50097"/>
    </source>
</evidence>
<evidence type="ECO:0000313" key="2">
    <source>
        <dbReference type="EMBL" id="UYV61359.1"/>
    </source>
</evidence>
<accession>A0ABY6JZ98</accession>
<dbReference type="Proteomes" id="UP001235939">
    <property type="component" value="Chromosome 01"/>
</dbReference>
<evidence type="ECO:0000313" key="3">
    <source>
        <dbReference type="Proteomes" id="UP001235939"/>
    </source>
</evidence>
<dbReference type="Gene3D" id="3.30.710.10">
    <property type="entry name" value="Potassium Channel Kv1.1, Chain A"/>
    <property type="match status" value="1"/>
</dbReference>